<comment type="caution">
    <text evidence="1">The sequence shown here is derived from an EMBL/GenBank/DDBJ whole genome shotgun (WGS) entry which is preliminary data.</text>
</comment>
<accession>A0A6C2CBL0</accession>
<dbReference type="Gene3D" id="3.30.1240.10">
    <property type="match status" value="1"/>
</dbReference>
<dbReference type="PROSITE" id="PS01229">
    <property type="entry name" value="COF_2"/>
    <property type="match status" value="1"/>
</dbReference>
<dbReference type="OrthoDB" id="9814970at2"/>
<dbReference type="NCBIfam" id="TIGR00099">
    <property type="entry name" value="Cof-subfamily"/>
    <property type="match status" value="1"/>
</dbReference>
<dbReference type="Proteomes" id="UP000371977">
    <property type="component" value="Unassembled WGS sequence"/>
</dbReference>
<sequence>MENVKIVATDLDGTFFDSQRQVNQEKFAYILTRFDEQNRHMVIATGNDKPRVDSFFEPFVGRFDYVINNGAQVFTREQTLLNMFHFNHAQLRFLTKYLDAKDYQWRIGVIYNGVNDSYMLKAQQNQGDLYEDSLWYFPNLKHIQTIDEIPDNETIIKLTFALPLADVQSLMREMTTNYSDKFHITTSGYGSVDIMPAGANKASGLEVLLNHYQVTASQLMTFGDGLNDLEMLNLAKYPYVMPNGDEFLLNSFPHAHANNDHDGVLDTIINTLQL</sequence>
<dbReference type="RefSeq" id="WP_148621578.1">
    <property type="nucleotide sequence ID" value="NZ_SDGZ01000003.1"/>
</dbReference>
<dbReference type="GO" id="GO:0016791">
    <property type="term" value="F:phosphatase activity"/>
    <property type="evidence" value="ECO:0007669"/>
    <property type="project" value="UniProtKB-ARBA"/>
</dbReference>
<dbReference type="NCBIfam" id="TIGR01484">
    <property type="entry name" value="HAD-SF-IIB"/>
    <property type="match status" value="1"/>
</dbReference>
<gene>
    <name evidence="1" type="ORF">ESZ50_00205</name>
</gene>
<evidence type="ECO:0000313" key="2">
    <source>
        <dbReference type="Proteomes" id="UP000371977"/>
    </source>
</evidence>
<dbReference type="AlphaFoldDB" id="A0A6C2CBL0"/>
<dbReference type="SUPFAM" id="SSF56784">
    <property type="entry name" value="HAD-like"/>
    <property type="match status" value="1"/>
</dbReference>
<name>A0A6C2CBL0_9LACO</name>
<keyword evidence="1" id="KW-0378">Hydrolase</keyword>
<dbReference type="PANTHER" id="PTHR10000:SF53">
    <property type="entry name" value="5-AMINO-6-(5-PHOSPHO-D-RIBITYLAMINO)URACIL PHOSPHATASE YBJI-RELATED"/>
    <property type="match status" value="1"/>
</dbReference>
<dbReference type="EMBL" id="SDGZ01000003">
    <property type="protein sequence ID" value="TYC50992.1"/>
    <property type="molecule type" value="Genomic_DNA"/>
</dbReference>
<keyword evidence="2" id="KW-1185">Reference proteome</keyword>
<reference evidence="1 2" key="1">
    <citation type="submission" date="2019-01" db="EMBL/GenBank/DDBJ databases">
        <title>Weissella sp. nov., a novel lactic acid bacterium isolated from animal feces.</title>
        <authorList>
            <person name="Wang L.-T."/>
        </authorList>
    </citation>
    <scope>NUCLEOTIDE SEQUENCE [LARGE SCALE GENOMIC DNA]</scope>
    <source>
        <strain evidence="1 2">8H-2</strain>
    </source>
</reference>
<organism evidence="1 2">
    <name type="scientific">Weissella muntiaci</name>
    <dbReference type="NCBI Taxonomy" id="2508881"/>
    <lineage>
        <taxon>Bacteria</taxon>
        <taxon>Bacillati</taxon>
        <taxon>Bacillota</taxon>
        <taxon>Bacilli</taxon>
        <taxon>Lactobacillales</taxon>
        <taxon>Lactobacillaceae</taxon>
        <taxon>Weissella</taxon>
    </lineage>
</organism>
<dbReference type="InterPro" id="IPR036412">
    <property type="entry name" value="HAD-like_sf"/>
</dbReference>
<dbReference type="PANTHER" id="PTHR10000">
    <property type="entry name" value="PHOSPHOSERINE PHOSPHATASE"/>
    <property type="match status" value="1"/>
</dbReference>
<proteinExistence type="predicted"/>
<dbReference type="Gene3D" id="3.40.50.1000">
    <property type="entry name" value="HAD superfamily/HAD-like"/>
    <property type="match status" value="1"/>
</dbReference>
<evidence type="ECO:0000313" key="1">
    <source>
        <dbReference type="EMBL" id="TYC50992.1"/>
    </source>
</evidence>
<dbReference type="GO" id="GO:0000287">
    <property type="term" value="F:magnesium ion binding"/>
    <property type="evidence" value="ECO:0007669"/>
    <property type="project" value="TreeGrafter"/>
</dbReference>
<dbReference type="InterPro" id="IPR006379">
    <property type="entry name" value="HAD-SF_hydro_IIB"/>
</dbReference>
<dbReference type="Pfam" id="PF08282">
    <property type="entry name" value="Hydrolase_3"/>
    <property type="match status" value="1"/>
</dbReference>
<dbReference type="InterPro" id="IPR023214">
    <property type="entry name" value="HAD_sf"/>
</dbReference>
<protein>
    <submittedName>
        <fullName evidence="1">Cof-type HAD-IIB family hydrolase</fullName>
    </submittedName>
</protein>
<dbReference type="InterPro" id="IPR000150">
    <property type="entry name" value="Cof"/>
</dbReference>
<dbReference type="GO" id="GO:0005829">
    <property type="term" value="C:cytosol"/>
    <property type="evidence" value="ECO:0007669"/>
    <property type="project" value="TreeGrafter"/>
</dbReference>